<evidence type="ECO:0000313" key="13">
    <source>
        <dbReference type="EMBL" id="KAG0150081.1"/>
    </source>
</evidence>
<dbReference type="EMBL" id="MU167222">
    <property type="protein sequence ID" value="KAG0150081.1"/>
    <property type="molecule type" value="Genomic_DNA"/>
</dbReference>
<keyword evidence="7" id="KW-0175">Coiled coil</keyword>
<gene>
    <name evidence="13" type="ORF">CROQUDRAFT_130856</name>
</gene>
<dbReference type="PANTHER" id="PTHR15415">
    <property type="entry name" value="MITOFILIN"/>
    <property type="match status" value="1"/>
</dbReference>
<dbReference type="InterPro" id="IPR019133">
    <property type="entry name" value="MIC60"/>
</dbReference>
<proteinExistence type="inferred from homology"/>
<evidence type="ECO:0000313" key="14">
    <source>
        <dbReference type="Proteomes" id="UP000886653"/>
    </source>
</evidence>
<evidence type="ECO:0000256" key="8">
    <source>
        <dbReference type="ARBA" id="ARBA00023128"/>
    </source>
</evidence>
<reference evidence="13" key="1">
    <citation type="submission" date="2013-11" db="EMBL/GenBank/DDBJ databases">
        <title>Genome sequence of the fusiform rust pathogen reveals effectors for host alternation and coevolution with pine.</title>
        <authorList>
            <consortium name="DOE Joint Genome Institute"/>
            <person name="Smith K."/>
            <person name="Pendleton A."/>
            <person name="Kubisiak T."/>
            <person name="Anderson C."/>
            <person name="Salamov A."/>
            <person name="Aerts A."/>
            <person name="Riley R."/>
            <person name="Clum A."/>
            <person name="Lindquist E."/>
            <person name="Ence D."/>
            <person name="Campbell M."/>
            <person name="Kronenberg Z."/>
            <person name="Feau N."/>
            <person name="Dhillon B."/>
            <person name="Hamelin R."/>
            <person name="Burleigh J."/>
            <person name="Smith J."/>
            <person name="Yandell M."/>
            <person name="Nelson C."/>
            <person name="Grigoriev I."/>
            <person name="Davis J."/>
        </authorList>
    </citation>
    <scope>NUCLEOTIDE SEQUENCE</scope>
    <source>
        <strain evidence="13">G11</strain>
    </source>
</reference>
<evidence type="ECO:0000256" key="10">
    <source>
        <dbReference type="ARBA" id="ARBA00025571"/>
    </source>
</evidence>
<comment type="similarity">
    <text evidence="2 11">Belongs to the MICOS complex subunit Mic60 family.</text>
</comment>
<evidence type="ECO:0000256" key="3">
    <source>
        <dbReference type="ARBA" id="ARBA00018116"/>
    </source>
</evidence>
<dbReference type="Pfam" id="PF09731">
    <property type="entry name" value="Mitofilin"/>
    <property type="match status" value="1"/>
</dbReference>
<comment type="function">
    <text evidence="10">Component of the MICOS complex, a large protein complex of the mitochondrial inner membrane that plays crucial roles in the maintenance of crista junctions, inner membrane architecture, and formation of contact sites to the outer membrane. Plays a role in keeping cristae membranes connected to the inner boundary membrane. Also promotes protein import via the mitochondrial intermembrane space assembly (MIA) pathway.</text>
</comment>
<feature type="compositionally biased region" description="Basic and acidic residues" evidence="12">
    <location>
        <begin position="112"/>
        <end position="123"/>
    </location>
</feature>
<sequence>MYATDLNAASKPKRKGLFRRFVLPTAFFGGVFYGAGIYASFQNEWVHDVFTETVPLAEDLVEYFEEYNLEKIGDVSKRAVEVTGGVITSAKNTLGFNDSTPQSLHVDQPTTEMKRDNSEESKSKAEANIEKMKAKTEAAVQRAQEIAAASENQVTKTAQKLDSAASTKANEALQALQANLPSSTTLSASTPKSASPSSPESLLVYPGSIPIGHEPPPGYTGAVPRPRDPSTTAAPLPPSLPLLAPSVREFSSSEPILGELASTIDNLAGFLRDNPEVAVRGKTDSGDDPPKVLANAEMELKHLGHRLEKIKTEERAYLERSLESQAKGYSKLLLDAERDLHQRLDKQEDDWKEAFESERQKLVKFYKTKLEKELESQQALIEERLKQEVISKGLEMQRKWMRQIKSQVEQEREGRLSRLVELESCIKELGRATLDHELYLDQNVRVHKLWNGLRALSRVFEFSFKRPFIEEVHALKAINKPIELSNDSDADLISTALSSLPAQTVASGVETLPSLTIWFKESVAPRVQSVTFFPDQGGFISYLVSYFLSNFLFEKRASGYEVQGNDVMAVLTRVEGLLNGRDLDGATRELNALKGWPKVLARDWLEAARRHLEVKQAVELIETEARLQSLLL</sequence>
<evidence type="ECO:0000256" key="6">
    <source>
        <dbReference type="ARBA" id="ARBA00022989"/>
    </source>
</evidence>
<accession>A0A9P6TEZ0</accession>
<feature type="region of interest" description="Disordered" evidence="12">
    <location>
        <begin position="182"/>
        <end position="236"/>
    </location>
</feature>
<evidence type="ECO:0000256" key="5">
    <source>
        <dbReference type="ARBA" id="ARBA00022792"/>
    </source>
</evidence>
<keyword evidence="4 11" id="KW-0812">Transmembrane</keyword>
<evidence type="ECO:0000256" key="4">
    <source>
        <dbReference type="ARBA" id="ARBA00022692"/>
    </source>
</evidence>
<keyword evidence="6 11" id="KW-1133">Transmembrane helix</keyword>
<evidence type="ECO:0000256" key="12">
    <source>
        <dbReference type="SAM" id="MobiDB-lite"/>
    </source>
</evidence>
<dbReference type="OrthoDB" id="10261039at2759"/>
<evidence type="ECO:0000256" key="1">
    <source>
        <dbReference type="ARBA" id="ARBA00004434"/>
    </source>
</evidence>
<evidence type="ECO:0000256" key="2">
    <source>
        <dbReference type="ARBA" id="ARBA00010877"/>
    </source>
</evidence>
<dbReference type="PANTHER" id="PTHR15415:SF7">
    <property type="entry name" value="MICOS COMPLEX SUBUNIT MIC60"/>
    <property type="match status" value="1"/>
</dbReference>
<organism evidence="13 14">
    <name type="scientific">Cronartium quercuum f. sp. fusiforme G11</name>
    <dbReference type="NCBI Taxonomy" id="708437"/>
    <lineage>
        <taxon>Eukaryota</taxon>
        <taxon>Fungi</taxon>
        <taxon>Dikarya</taxon>
        <taxon>Basidiomycota</taxon>
        <taxon>Pucciniomycotina</taxon>
        <taxon>Pucciniomycetes</taxon>
        <taxon>Pucciniales</taxon>
        <taxon>Coleosporiaceae</taxon>
        <taxon>Cronartium</taxon>
    </lineage>
</organism>
<evidence type="ECO:0000256" key="11">
    <source>
        <dbReference type="RuleBase" id="RU363000"/>
    </source>
</evidence>
<comment type="subunit">
    <text evidence="11">Component of the mitochondrial contact site and cristae organizing system (MICOS) complex.</text>
</comment>
<protein>
    <recommendedName>
        <fullName evidence="3 11">MICOS complex subunit MIC60</fullName>
    </recommendedName>
    <alternativeName>
        <fullName evidence="11">Mitofilin</fullName>
    </alternativeName>
</protein>
<keyword evidence="14" id="KW-1185">Reference proteome</keyword>
<feature type="region of interest" description="Disordered" evidence="12">
    <location>
        <begin position="98"/>
        <end position="123"/>
    </location>
</feature>
<evidence type="ECO:0000256" key="9">
    <source>
        <dbReference type="ARBA" id="ARBA00023136"/>
    </source>
</evidence>
<dbReference type="GO" id="GO:0042407">
    <property type="term" value="P:cristae formation"/>
    <property type="evidence" value="ECO:0007669"/>
    <property type="project" value="TreeGrafter"/>
</dbReference>
<keyword evidence="8 11" id="KW-0496">Mitochondrion</keyword>
<evidence type="ECO:0000256" key="7">
    <source>
        <dbReference type="ARBA" id="ARBA00023054"/>
    </source>
</evidence>
<name>A0A9P6TEZ0_9BASI</name>
<comment type="caution">
    <text evidence="13">The sequence shown here is derived from an EMBL/GenBank/DDBJ whole genome shotgun (WGS) entry which is preliminary data.</text>
</comment>
<dbReference type="AlphaFoldDB" id="A0A9P6TEZ0"/>
<keyword evidence="9 11" id="KW-0472">Membrane</keyword>
<dbReference type="GO" id="GO:0061617">
    <property type="term" value="C:MICOS complex"/>
    <property type="evidence" value="ECO:0007669"/>
    <property type="project" value="TreeGrafter"/>
</dbReference>
<comment type="subcellular location">
    <subcellularLocation>
        <location evidence="1 11">Mitochondrion inner membrane</location>
        <topology evidence="1 11">Single-pass membrane protein</topology>
    </subcellularLocation>
</comment>
<feature type="compositionally biased region" description="Polar residues" evidence="12">
    <location>
        <begin position="98"/>
        <end position="111"/>
    </location>
</feature>
<feature type="transmembrane region" description="Helical" evidence="11">
    <location>
        <begin position="21"/>
        <end position="41"/>
    </location>
</feature>
<feature type="compositionally biased region" description="Low complexity" evidence="12">
    <location>
        <begin position="182"/>
        <end position="203"/>
    </location>
</feature>
<dbReference type="Proteomes" id="UP000886653">
    <property type="component" value="Unassembled WGS sequence"/>
</dbReference>
<keyword evidence="5 11" id="KW-0999">Mitochondrion inner membrane</keyword>